<keyword evidence="2" id="KW-0723">Serine/threonine-protein kinase</keyword>
<keyword evidence="6" id="KW-0418">Kinase</keyword>
<gene>
    <name evidence="16" type="ORF">DTER00134_LOCUS16523</name>
</gene>
<dbReference type="Gene3D" id="3.30.200.20">
    <property type="entry name" value="Phosphorylase Kinase, domain 1"/>
    <property type="match status" value="1"/>
</dbReference>
<comment type="catalytic activity">
    <reaction evidence="11">
        <text>L-seryl-[protein] + ATP = O-phospho-L-seryl-[protein] + ADP + H(+)</text>
        <dbReference type="Rhea" id="RHEA:17989"/>
        <dbReference type="Rhea" id="RHEA-COMP:9863"/>
        <dbReference type="Rhea" id="RHEA-COMP:11604"/>
        <dbReference type="ChEBI" id="CHEBI:15378"/>
        <dbReference type="ChEBI" id="CHEBI:29999"/>
        <dbReference type="ChEBI" id="CHEBI:30616"/>
        <dbReference type="ChEBI" id="CHEBI:83421"/>
        <dbReference type="ChEBI" id="CHEBI:456216"/>
        <dbReference type="EC" id="2.7.11.1"/>
    </reaction>
</comment>
<dbReference type="FunFam" id="1.10.510.10:FF:000178">
    <property type="entry name" value="Calcium-dependent protein kinase 5"/>
    <property type="match status" value="1"/>
</dbReference>
<protein>
    <recommendedName>
        <fullName evidence="1">non-specific serine/threonine protein kinase</fullName>
        <ecNumber evidence="1">2.7.11.1</ecNumber>
    </recommendedName>
</protein>
<dbReference type="Pfam" id="PF00069">
    <property type="entry name" value="Pkinase"/>
    <property type="match status" value="1"/>
</dbReference>
<dbReference type="FunFam" id="1.10.238.10:FF:000001">
    <property type="entry name" value="Calmodulin 1"/>
    <property type="match status" value="1"/>
</dbReference>
<dbReference type="SMART" id="SM00054">
    <property type="entry name" value="EFh"/>
    <property type="match status" value="4"/>
</dbReference>
<keyword evidence="3" id="KW-0808">Transferase</keyword>
<keyword evidence="8 12" id="KW-0067">ATP-binding</keyword>
<feature type="domain" description="EF-hand" evidence="15">
    <location>
        <begin position="352"/>
        <end position="387"/>
    </location>
</feature>
<keyword evidence="7" id="KW-0106">Calcium</keyword>
<dbReference type="GO" id="GO:0005509">
    <property type="term" value="F:calcium ion binding"/>
    <property type="evidence" value="ECO:0007669"/>
    <property type="project" value="InterPro"/>
</dbReference>
<dbReference type="SMART" id="SM00220">
    <property type="entry name" value="S_TKc"/>
    <property type="match status" value="1"/>
</dbReference>
<dbReference type="InterPro" id="IPR050205">
    <property type="entry name" value="CDPK_Ser/Thr_kinases"/>
</dbReference>
<dbReference type="AlphaFoldDB" id="A0A7S3R3I8"/>
<feature type="binding site" evidence="12">
    <location>
        <position position="81"/>
    </location>
    <ligand>
        <name>ATP</name>
        <dbReference type="ChEBI" id="CHEBI:30616"/>
    </ligand>
</feature>
<evidence type="ECO:0000259" key="14">
    <source>
        <dbReference type="PROSITE" id="PS50011"/>
    </source>
</evidence>
<keyword evidence="4" id="KW-0479">Metal-binding</keyword>
<dbReference type="GO" id="GO:0005524">
    <property type="term" value="F:ATP binding"/>
    <property type="evidence" value="ECO:0007669"/>
    <property type="project" value="UniProtKB-UniRule"/>
</dbReference>
<feature type="domain" description="EF-hand" evidence="15">
    <location>
        <begin position="460"/>
        <end position="495"/>
    </location>
</feature>
<evidence type="ECO:0000256" key="10">
    <source>
        <dbReference type="ARBA" id="ARBA00047899"/>
    </source>
</evidence>
<proteinExistence type="inferred from homology"/>
<dbReference type="InterPro" id="IPR018247">
    <property type="entry name" value="EF_Hand_1_Ca_BS"/>
</dbReference>
<dbReference type="GO" id="GO:0004674">
    <property type="term" value="F:protein serine/threonine kinase activity"/>
    <property type="evidence" value="ECO:0007669"/>
    <property type="project" value="UniProtKB-KW"/>
</dbReference>
<dbReference type="CDD" id="cd05117">
    <property type="entry name" value="STKc_CAMK"/>
    <property type="match status" value="1"/>
</dbReference>
<dbReference type="SUPFAM" id="SSF47473">
    <property type="entry name" value="EF-hand"/>
    <property type="match status" value="1"/>
</dbReference>
<dbReference type="Gene3D" id="1.10.238.10">
    <property type="entry name" value="EF-hand"/>
    <property type="match status" value="1"/>
</dbReference>
<evidence type="ECO:0000256" key="4">
    <source>
        <dbReference type="ARBA" id="ARBA00022723"/>
    </source>
</evidence>
<evidence type="ECO:0000256" key="1">
    <source>
        <dbReference type="ARBA" id="ARBA00012513"/>
    </source>
</evidence>
<dbReference type="InterPro" id="IPR011992">
    <property type="entry name" value="EF-hand-dom_pair"/>
</dbReference>
<dbReference type="CDD" id="cd00051">
    <property type="entry name" value="EFh"/>
    <property type="match status" value="1"/>
</dbReference>
<name>A0A7S3R3I8_DUNTE</name>
<evidence type="ECO:0000256" key="5">
    <source>
        <dbReference type="ARBA" id="ARBA00022741"/>
    </source>
</evidence>
<feature type="region of interest" description="Disordered" evidence="13">
    <location>
        <begin position="1"/>
        <end position="42"/>
    </location>
</feature>
<evidence type="ECO:0000256" key="2">
    <source>
        <dbReference type="ARBA" id="ARBA00022527"/>
    </source>
</evidence>
<feature type="compositionally biased region" description="Low complexity" evidence="13">
    <location>
        <begin position="18"/>
        <end position="27"/>
    </location>
</feature>
<dbReference type="Gene3D" id="1.10.510.10">
    <property type="entry name" value="Transferase(Phosphotransferase) domain 1"/>
    <property type="match status" value="1"/>
</dbReference>
<reference evidence="16" key="1">
    <citation type="submission" date="2021-01" db="EMBL/GenBank/DDBJ databases">
        <authorList>
            <person name="Corre E."/>
            <person name="Pelletier E."/>
            <person name="Niang G."/>
            <person name="Scheremetjew M."/>
            <person name="Finn R."/>
            <person name="Kale V."/>
            <person name="Holt S."/>
            <person name="Cochrane G."/>
            <person name="Meng A."/>
            <person name="Brown T."/>
            <person name="Cohen L."/>
        </authorList>
    </citation>
    <scope>NUCLEOTIDE SEQUENCE</scope>
    <source>
        <strain evidence="16">CCMP1320</strain>
    </source>
</reference>
<comment type="catalytic activity">
    <reaction evidence="10">
        <text>L-threonyl-[protein] + ATP = O-phospho-L-threonyl-[protein] + ADP + H(+)</text>
        <dbReference type="Rhea" id="RHEA:46608"/>
        <dbReference type="Rhea" id="RHEA-COMP:11060"/>
        <dbReference type="Rhea" id="RHEA-COMP:11605"/>
        <dbReference type="ChEBI" id="CHEBI:15378"/>
        <dbReference type="ChEBI" id="CHEBI:30013"/>
        <dbReference type="ChEBI" id="CHEBI:30616"/>
        <dbReference type="ChEBI" id="CHEBI:61977"/>
        <dbReference type="ChEBI" id="CHEBI:456216"/>
        <dbReference type="EC" id="2.7.11.1"/>
    </reaction>
</comment>
<evidence type="ECO:0000256" key="7">
    <source>
        <dbReference type="ARBA" id="ARBA00022837"/>
    </source>
</evidence>
<organism evidence="16">
    <name type="scientific">Dunaliella tertiolecta</name>
    <name type="common">Green alga</name>
    <dbReference type="NCBI Taxonomy" id="3047"/>
    <lineage>
        <taxon>Eukaryota</taxon>
        <taxon>Viridiplantae</taxon>
        <taxon>Chlorophyta</taxon>
        <taxon>core chlorophytes</taxon>
        <taxon>Chlorophyceae</taxon>
        <taxon>CS clade</taxon>
        <taxon>Chlamydomonadales</taxon>
        <taxon>Dunaliellaceae</taxon>
        <taxon>Dunaliella</taxon>
    </lineage>
</organism>
<feature type="domain" description="Protein kinase" evidence="14">
    <location>
        <begin position="52"/>
        <end position="310"/>
    </location>
</feature>
<evidence type="ECO:0000256" key="12">
    <source>
        <dbReference type="PROSITE-ProRule" id="PRU10141"/>
    </source>
</evidence>
<evidence type="ECO:0000256" key="6">
    <source>
        <dbReference type="ARBA" id="ARBA00022777"/>
    </source>
</evidence>
<keyword evidence="5 12" id="KW-0547">Nucleotide-binding</keyword>
<dbReference type="PROSITE" id="PS50011">
    <property type="entry name" value="PROTEIN_KINASE_DOM"/>
    <property type="match status" value="1"/>
</dbReference>
<dbReference type="PROSITE" id="PS50222">
    <property type="entry name" value="EF_HAND_2"/>
    <property type="match status" value="4"/>
</dbReference>
<sequence length="543" mass="60757">MGCNGSKQEVAVPKDAKQGAAAATAAKKGPEANQKRPTPTILDNAPDVRQNFVFDKVLGKGNFGIVHLVYEKATGAPYACKSISKRKLVTPDDIEDVKREIQILLHLSGHPNVVQLKGTYEDKGYVHLVMECCEGGELFDRIADKGHFSERQAAEVVRTVVSVVHHCHTMNVIHRDLKPENFLLTSKKPNGILKATDFGLSRFFKEGQVLNDIVGSPFYVAPEVLRRQYGKEADIWSCGVILYILLCGWPPFHGETTQKIFKNIMSKPLDLKSPPWPKISDAAKDCVRKMLARDPRKRLTAEEVLNHPWMQENGVATDTVIPEVLVRMRQFTQMNKLKKNALKVFASSLPANDLVGLKEMFQAMDTDNSGTISVEELHEGLKKKGTQMNHQEAQYIMDNIDVNGNSRIDYEEFLAATLAYNKLNREDNMMEAFKFFDVAGSGFITKQEILDGLHKLGEDADTDEINNIMSQADKNGDGTIDYEEFCIMMRSSHLADLTVATKALKTRMIVEPNLTKSFMLPDAVIEDDYDRKSEQLPVVQAPA</sequence>
<accession>A0A7S3R3I8</accession>
<evidence type="ECO:0000256" key="11">
    <source>
        <dbReference type="ARBA" id="ARBA00048679"/>
    </source>
</evidence>
<dbReference type="EC" id="2.7.11.1" evidence="1"/>
<dbReference type="PROSITE" id="PS00108">
    <property type="entry name" value="PROTEIN_KINASE_ST"/>
    <property type="match status" value="1"/>
</dbReference>
<feature type="domain" description="EF-hand" evidence="15">
    <location>
        <begin position="388"/>
        <end position="423"/>
    </location>
</feature>
<dbReference type="SUPFAM" id="SSF56112">
    <property type="entry name" value="Protein kinase-like (PK-like)"/>
    <property type="match status" value="1"/>
</dbReference>
<dbReference type="FunFam" id="3.30.200.20:FF:000004">
    <property type="entry name" value="Calcium-dependent protein kinase 1"/>
    <property type="match status" value="1"/>
</dbReference>
<comment type="similarity">
    <text evidence="9">Belongs to the protein kinase superfamily. Ser/Thr protein kinase family. CDPK subfamily.</text>
</comment>
<evidence type="ECO:0000256" key="8">
    <source>
        <dbReference type="ARBA" id="ARBA00022840"/>
    </source>
</evidence>
<dbReference type="PROSITE" id="PS00107">
    <property type="entry name" value="PROTEIN_KINASE_ATP"/>
    <property type="match status" value="1"/>
</dbReference>
<evidence type="ECO:0000256" key="9">
    <source>
        <dbReference type="ARBA" id="ARBA00024334"/>
    </source>
</evidence>
<evidence type="ECO:0000256" key="13">
    <source>
        <dbReference type="SAM" id="MobiDB-lite"/>
    </source>
</evidence>
<dbReference type="InterPro" id="IPR000719">
    <property type="entry name" value="Prot_kinase_dom"/>
</dbReference>
<dbReference type="PROSITE" id="PS00018">
    <property type="entry name" value="EF_HAND_1"/>
    <property type="match status" value="2"/>
</dbReference>
<feature type="domain" description="EF-hand" evidence="15">
    <location>
        <begin position="424"/>
        <end position="459"/>
    </location>
</feature>
<dbReference type="PANTHER" id="PTHR24349">
    <property type="entry name" value="SERINE/THREONINE-PROTEIN KINASE"/>
    <property type="match status" value="1"/>
</dbReference>
<evidence type="ECO:0000259" key="15">
    <source>
        <dbReference type="PROSITE" id="PS50222"/>
    </source>
</evidence>
<dbReference type="InterPro" id="IPR008271">
    <property type="entry name" value="Ser/Thr_kinase_AS"/>
</dbReference>
<dbReference type="EMBL" id="HBIP01027358">
    <property type="protein sequence ID" value="CAE0501450.1"/>
    <property type="molecule type" value="Transcribed_RNA"/>
</dbReference>
<dbReference type="Pfam" id="PF13499">
    <property type="entry name" value="EF-hand_7"/>
    <property type="match status" value="2"/>
</dbReference>
<dbReference type="InterPro" id="IPR017441">
    <property type="entry name" value="Protein_kinase_ATP_BS"/>
</dbReference>
<evidence type="ECO:0000313" key="16">
    <source>
        <dbReference type="EMBL" id="CAE0501450.1"/>
    </source>
</evidence>
<dbReference type="InterPro" id="IPR002048">
    <property type="entry name" value="EF_hand_dom"/>
</dbReference>
<dbReference type="InterPro" id="IPR011009">
    <property type="entry name" value="Kinase-like_dom_sf"/>
</dbReference>
<evidence type="ECO:0000256" key="3">
    <source>
        <dbReference type="ARBA" id="ARBA00022679"/>
    </source>
</evidence>